<dbReference type="SUPFAM" id="SSF57756">
    <property type="entry name" value="Retrovirus zinc finger-like domains"/>
    <property type="match status" value="1"/>
</dbReference>
<dbReference type="eggNOG" id="KOG0017">
    <property type="taxonomic scope" value="Eukaryota"/>
</dbReference>
<protein>
    <recommendedName>
        <fullName evidence="2">CCHC-type domain-containing protein</fullName>
    </recommendedName>
</protein>
<dbReference type="InterPro" id="IPR001878">
    <property type="entry name" value="Znf_CCHC"/>
</dbReference>
<dbReference type="Gene3D" id="4.10.60.10">
    <property type="entry name" value="Zinc finger, CCHC-type"/>
    <property type="match status" value="1"/>
</dbReference>
<dbReference type="InterPro" id="IPR036875">
    <property type="entry name" value="Znf_CCHC_sf"/>
</dbReference>
<dbReference type="VEuPathDB" id="FungiDB:AMAG_06451"/>
<dbReference type="STRING" id="578462.A0A0L0SH00"/>
<organism evidence="3 4">
    <name type="scientific">Allomyces macrogynus (strain ATCC 38327)</name>
    <name type="common">Allomyces javanicus var. macrogynus</name>
    <dbReference type="NCBI Taxonomy" id="578462"/>
    <lineage>
        <taxon>Eukaryota</taxon>
        <taxon>Fungi</taxon>
        <taxon>Fungi incertae sedis</taxon>
        <taxon>Blastocladiomycota</taxon>
        <taxon>Blastocladiomycetes</taxon>
        <taxon>Blastocladiales</taxon>
        <taxon>Blastocladiaceae</taxon>
        <taxon>Allomyces</taxon>
    </lineage>
</organism>
<dbReference type="SMART" id="SM00343">
    <property type="entry name" value="ZnF_C2HC"/>
    <property type="match status" value="1"/>
</dbReference>
<keyword evidence="1" id="KW-0862">Zinc</keyword>
<dbReference type="GO" id="GO:0008270">
    <property type="term" value="F:zinc ion binding"/>
    <property type="evidence" value="ECO:0007669"/>
    <property type="project" value="UniProtKB-KW"/>
</dbReference>
<dbReference type="PROSITE" id="PS50158">
    <property type="entry name" value="ZF_CCHC"/>
    <property type="match status" value="1"/>
</dbReference>
<feature type="domain" description="CCHC-type" evidence="2">
    <location>
        <begin position="287"/>
        <end position="302"/>
    </location>
</feature>
<dbReference type="InterPro" id="IPR054722">
    <property type="entry name" value="PolX-like_BBD"/>
</dbReference>
<reference evidence="3 4" key="2">
    <citation type="submission" date="2009-11" db="EMBL/GenBank/DDBJ databases">
        <title>The Genome Sequence of Allomyces macrogynus strain ATCC 38327.</title>
        <authorList>
            <consortium name="The Broad Institute Genome Sequencing Platform"/>
            <person name="Russ C."/>
            <person name="Cuomo C."/>
            <person name="Shea T."/>
            <person name="Young S.K."/>
            <person name="Zeng Q."/>
            <person name="Koehrsen M."/>
            <person name="Haas B."/>
            <person name="Borodovsky M."/>
            <person name="Guigo R."/>
            <person name="Alvarado L."/>
            <person name="Berlin A."/>
            <person name="Borenstein D."/>
            <person name="Chen Z."/>
            <person name="Engels R."/>
            <person name="Freedman E."/>
            <person name="Gellesch M."/>
            <person name="Goldberg J."/>
            <person name="Griggs A."/>
            <person name="Gujja S."/>
            <person name="Heiman D."/>
            <person name="Hepburn T."/>
            <person name="Howarth C."/>
            <person name="Jen D."/>
            <person name="Larson L."/>
            <person name="Lewis B."/>
            <person name="Mehta T."/>
            <person name="Park D."/>
            <person name="Pearson M."/>
            <person name="Roberts A."/>
            <person name="Saif S."/>
            <person name="Shenoy N."/>
            <person name="Sisk P."/>
            <person name="Stolte C."/>
            <person name="Sykes S."/>
            <person name="Walk T."/>
            <person name="White J."/>
            <person name="Yandava C."/>
            <person name="Burger G."/>
            <person name="Gray M.W."/>
            <person name="Holland P.W.H."/>
            <person name="King N."/>
            <person name="Lang F.B.F."/>
            <person name="Roger A.J."/>
            <person name="Ruiz-Trillo I."/>
            <person name="Lander E."/>
            <person name="Nusbaum C."/>
        </authorList>
    </citation>
    <scope>NUCLEOTIDE SEQUENCE [LARGE SCALE GENOMIC DNA]</scope>
    <source>
        <strain evidence="3 4">ATCC 38327</strain>
    </source>
</reference>
<evidence type="ECO:0000313" key="4">
    <source>
        <dbReference type="Proteomes" id="UP000054350"/>
    </source>
</evidence>
<evidence type="ECO:0000259" key="2">
    <source>
        <dbReference type="PROSITE" id="PS50158"/>
    </source>
</evidence>
<dbReference type="AlphaFoldDB" id="A0A0L0SH00"/>
<keyword evidence="1" id="KW-0479">Metal-binding</keyword>
<evidence type="ECO:0000256" key="1">
    <source>
        <dbReference type="PROSITE-ProRule" id="PRU00047"/>
    </source>
</evidence>
<keyword evidence="4" id="KW-1185">Reference proteome</keyword>
<proteinExistence type="predicted"/>
<name>A0A0L0SH00_ALLM3</name>
<gene>
    <name evidence="3" type="ORF">AMAG_06451</name>
</gene>
<dbReference type="GO" id="GO:0003676">
    <property type="term" value="F:nucleic acid binding"/>
    <property type="evidence" value="ECO:0007669"/>
    <property type="project" value="InterPro"/>
</dbReference>
<dbReference type="EMBL" id="GG745338">
    <property type="protein sequence ID" value="KNE61640.1"/>
    <property type="molecule type" value="Genomic_DNA"/>
</dbReference>
<accession>A0A0L0SH00</accession>
<evidence type="ECO:0000313" key="3">
    <source>
        <dbReference type="EMBL" id="KNE61640.1"/>
    </source>
</evidence>
<dbReference type="Proteomes" id="UP000054350">
    <property type="component" value="Unassembled WGS sequence"/>
</dbReference>
<dbReference type="Pfam" id="PF22936">
    <property type="entry name" value="Pol_BBD"/>
    <property type="match status" value="1"/>
</dbReference>
<dbReference type="OrthoDB" id="116316at2759"/>
<reference evidence="3 4" key="1">
    <citation type="submission" date="2009-11" db="EMBL/GenBank/DDBJ databases">
        <title>Annotation of Allomyces macrogynus ATCC 38327.</title>
        <authorList>
            <consortium name="The Broad Institute Genome Sequencing Platform"/>
            <person name="Russ C."/>
            <person name="Cuomo C."/>
            <person name="Burger G."/>
            <person name="Gray M.W."/>
            <person name="Holland P.W.H."/>
            <person name="King N."/>
            <person name="Lang F.B.F."/>
            <person name="Roger A.J."/>
            <person name="Ruiz-Trillo I."/>
            <person name="Young S.K."/>
            <person name="Zeng Q."/>
            <person name="Gargeya S."/>
            <person name="Fitzgerald M."/>
            <person name="Haas B."/>
            <person name="Abouelleil A."/>
            <person name="Alvarado L."/>
            <person name="Arachchi H.M."/>
            <person name="Berlin A."/>
            <person name="Chapman S.B."/>
            <person name="Gearin G."/>
            <person name="Goldberg J."/>
            <person name="Griggs A."/>
            <person name="Gujja S."/>
            <person name="Hansen M."/>
            <person name="Heiman D."/>
            <person name="Howarth C."/>
            <person name="Larimer J."/>
            <person name="Lui A."/>
            <person name="MacDonald P.J.P."/>
            <person name="McCowen C."/>
            <person name="Montmayeur A."/>
            <person name="Murphy C."/>
            <person name="Neiman D."/>
            <person name="Pearson M."/>
            <person name="Priest M."/>
            <person name="Roberts A."/>
            <person name="Saif S."/>
            <person name="Shea T."/>
            <person name="Sisk P."/>
            <person name="Stolte C."/>
            <person name="Sykes S."/>
            <person name="Wortman J."/>
            <person name="Nusbaum C."/>
            <person name="Birren B."/>
        </authorList>
    </citation>
    <scope>NUCLEOTIDE SEQUENCE [LARGE SCALE GENOMIC DNA]</scope>
    <source>
        <strain evidence="3 4">ATCC 38327</strain>
    </source>
</reference>
<keyword evidence="1" id="KW-0863">Zinc-finger</keyword>
<sequence>MTVTMTSSVSVKTPISGQPATMEMLKADGSNWPTFADRFLGFLTADQLKDLLELKSFKILVDADFEVVSLQQQEEMMDAQFKKLIELDSDVKFVADAIYWNGPAGAERKKCMAHNSYKAKSCIRSIIKVVLLSAVASELLPVFSDATCVADAWALLRARFDKCSVQAHLANVKGLFTKPMSGSGAAVVREHIADLQHRFDVIRRHERAKSSSHLRTDFADSFLVLALLSSLPPEYSPMVLSLGEHYEEMAIVELQTILEGAADQLERSSGTETQALVVTKRKDMNACHNCGKIGHYVRFCPNRDHQHKNGAETANWRKKKGVNVVAKDSDEHAMSPKVDSAAGTHYCSDKSLFATLNDMRPGKGFLVSLGDHRVCHPIGKGTMCIRTPSGNIVHLDPVWYIPGFKTLVSVSELYDRTAVQVIFRDRDVQFVHCETGDLLAKGVRHGDTWIVPGVCEKGPTKDVRVLDIWGRSLESG</sequence>